<sequence length="34" mass="3920">MNITLEQAQKAIEAAIEKSKEMNLYIILNIRITD</sequence>
<dbReference type="EMBL" id="CAJIMS010000001">
    <property type="protein sequence ID" value="CAD7810886.1"/>
    <property type="molecule type" value="Genomic_DNA"/>
</dbReference>
<dbReference type="AlphaFoldDB" id="A0A9N8MPA2"/>
<dbReference type="Proteomes" id="UP000662618">
    <property type="component" value="Unassembled WGS sequence"/>
</dbReference>
<protein>
    <submittedName>
        <fullName evidence="1">Uncharacterized protein</fullName>
    </submittedName>
</protein>
<evidence type="ECO:0000313" key="1">
    <source>
        <dbReference type="EMBL" id="CAD7810886.1"/>
    </source>
</evidence>
<accession>A0A9N8MPA2</accession>
<keyword evidence="2" id="KW-1185">Reference proteome</keyword>
<comment type="caution">
    <text evidence="1">The sequence shown here is derived from an EMBL/GenBank/DDBJ whole genome shotgun (WGS) entry which is preliminary data.</text>
</comment>
<organism evidence="1 2">
    <name type="scientific">Chryseobacterium aquaeductus</name>
    <dbReference type="NCBI Taxonomy" id="2675056"/>
    <lineage>
        <taxon>Bacteria</taxon>
        <taxon>Pseudomonadati</taxon>
        <taxon>Bacteroidota</taxon>
        <taxon>Flavobacteriia</taxon>
        <taxon>Flavobacteriales</taxon>
        <taxon>Weeksellaceae</taxon>
        <taxon>Chryseobacterium group</taxon>
        <taxon>Chryseobacterium</taxon>
    </lineage>
</organism>
<name>A0A9N8MPA2_9FLAO</name>
<reference evidence="1" key="1">
    <citation type="submission" date="2020-12" db="EMBL/GenBank/DDBJ databases">
        <authorList>
            <person name="Rodrigo-Torres L."/>
            <person name="Arahal R. D."/>
            <person name="Lucena T."/>
        </authorList>
    </citation>
    <scope>NUCLEOTIDE SEQUENCE</scope>
    <source>
        <strain evidence="1">CECT 9390</strain>
    </source>
</reference>
<evidence type="ECO:0000313" key="2">
    <source>
        <dbReference type="Proteomes" id="UP000662618"/>
    </source>
</evidence>
<proteinExistence type="predicted"/>
<gene>
    <name evidence="1" type="ORF">CHRY9390_02256</name>
</gene>